<evidence type="ECO:0000256" key="4">
    <source>
        <dbReference type="SAM" id="SignalP"/>
    </source>
</evidence>
<accession>A0A9J6BUE3</accession>
<organism evidence="7 8">
    <name type="scientific">Polypedilum vanderplanki</name>
    <name type="common">Sleeping chironomid midge</name>
    <dbReference type="NCBI Taxonomy" id="319348"/>
    <lineage>
        <taxon>Eukaryota</taxon>
        <taxon>Metazoa</taxon>
        <taxon>Ecdysozoa</taxon>
        <taxon>Arthropoda</taxon>
        <taxon>Hexapoda</taxon>
        <taxon>Insecta</taxon>
        <taxon>Pterygota</taxon>
        <taxon>Neoptera</taxon>
        <taxon>Endopterygota</taxon>
        <taxon>Diptera</taxon>
        <taxon>Nematocera</taxon>
        <taxon>Chironomoidea</taxon>
        <taxon>Chironomidae</taxon>
        <taxon>Chironominae</taxon>
        <taxon>Polypedilum</taxon>
        <taxon>Polypedilum</taxon>
    </lineage>
</organism>
<name>A0A9J6BUE3_POLVA</name>
<dbReference type="InterPro" id="IPR025661">
    <property type="entry name" value="Pept_asp_AS"/>
</dbReference>
<comment type="caution">
    <text evidence="7">The sequence shown here is derived from an EMBL/GenBank/DDBJ whole genome shotgun (WGS) entry which is preliminary data.</text>
</comment>
<evidence type="ECO:0000259" key="6">
    <source>
        <dbReference type="SMART" id="SM00848"/>
    </source>
</evidence>
<proteinExistence type="inferred from homology"/>
<dbReference type="Gene3D" id="3.90.70.10">
    <property type="entry name" value="Cysteine proteinases"/>
    <property type="match status" value="2"/>
</dbReference>
<feature type="domain" description="Peptidase C1A papain C-terminal" evidence="5">
    <location>
        <begin position="151"/>
        <end position="277"/>
    </location>
</feature>
<dbReference type="OrthoDB" id="5855924at2759"/>
<keyword evidence="4" id="KW-0732">Signal</keyword>
<dbReference type="PANTHER" id="PTHR12411">
    <property type="entry name" value="CYSTEINE PROTEASE FAMILY C1-RELATED"/>
    <property type="match status" value="1"/>
</dbReference>
<dbReference type="Pfam" id="PF08246">
    <property type="entry name" value="Inhibitor_I29"/>
    <property type="match status" value="1"/>
</dbReference>
<dbReference type="AlphaFoldDB" id="A0A9J6BUE3"/>
<evidence type="ECO:0000256" key="1">
    <source>
        <dbReference type="ARBA" id="ARBA00008455"/>
    </source>
</evidence>
<feature type="chain" id="PRO_5039926529" evidence="4">
    <location>
        <begin position="23"/>
        <end position="279"/>
    </location>
</feature>
<dbReference type="Pfam" id="PF00112">
    <property type="entry name" value="Peptidase_C1"/>
    <property type="match status" value="1"/>
</dbReference>
<comment type="similarity">
    <text evidence="1">Belongs to the peptidase C1 family.</text>
</comment>
<evidence type="ECO:0000313" key="7">
    <source>
        <dbReference type="EMBL" id="KAG5673131.1"/>
    </source>
</evidence>
<keyword evidence="8" id="KW-1185">Reference proteome</keyword>
<dbReference type="PROSITE" id="PS00639">
    <property type="entry name" value="THIOL_PROTEASE_HIS"/>
    <property type="match status" value="1"/>
</dbReference>
<sequence length="279" mass="32836">MKLRIAFIFCLAIIILQSFANAKKSSSSVNFYQIIFKIFKNTNSYTQSDLNEKLTNFHTQSKSNFDNVLTDYKVKLDNYEKRKQIFDENYEEIREHNKRYDLGLESFELGVNQFSHLSETERIKYLSKINPSENENLTTEVNKLKPKFSDVPESYDWRNKNVFHPVQLFNFSGPRPMCGNSEFDIRSAIYEKGPVTASFEVYKSFYQYNNGIYERKENENGVQGYHAVVIVGFGEDNGKKYWIVRNSWGSKWGEQGYFRIIRGSDNCKFESTAHYLRQI</sequence>
<protein>
    <submittedName>
        <fullName evidence="7">Uncharacterized protein</fullName>
    </submittedName>
</protein>
<feature type="signal peptide" evidence="4">
    <location>
        <begin position="1"/>
        <end position="22"/>
    </location>
</feature>
<dbReference type="EMBL" id="JADBJN010000003">
    <property type="protein sequence ID" value="KAG5673131.1"/>
    <property type="molecule type" value="Genomic_DNA"/>
</dbReference>
<evidence type="ECO:0000259" key="5">
    <source>
        <dbReference type="SMART" id="SM00645"/>
    </source>
</evidence>
<dbReference type="SMART" id="SM00848">
    <property type="entry name" value="Inhibitor_I29"/>
    <property type="match status" value="1"/>
</dbReference>
<dbReference type="InterPro" id="IPR000668">
    <property type="entry name" value="Peptidase_C1A_C"/>
</dbReference>
<dbReference type="InterPro" id="IPR013128">
    <property type="entry name" value="Peptidase_C1A"/>
</dbReference>
<dbReference type="GO" id="GO:0008234">
    <property type="term" value="F:cysteine-type peptidase activity"/>
    <property type="evidence" value="ECO:0007669"/>
    <property type="project" value="InterPro"/>
</dbReference>
<dbReference type="SMART" id="SM00645">
    <property type="entry name" value="Pept_C1"/>
    <property type="match status" value="1"/>
</dbReference>
<keyword evidence="2" id="KW-1015">Disulfide bond</keyword>
<dbReference type="SUPFAM" id="SSF54001">
    <property type="entry name" value="Cysteine proteinases"/>
    <property type="match status" value="1"/>
</dbReference>
<keyword evidence="3" id="KW-0175">Coiled coil</keyword>
<feature type="domain" description="Cathepsin propeptide inhibitor" evidence="6">
    <location>
        <begin position="65"/>
        <end position="122"/>
    </location>
</feature>
<reference evidence="7" key="1">
    <citation type="submission" date="2021-03" db="EMBL/GenBank/DDBJ databases">
        <title>Chromosome level genome of the anhydrobiotic midge Polypedilum vanderplanki.</title>
        <authorList>
            <person name="Yoshida Y."/>
            <person name="Kikawada T."/>
            <person name="Gusev O."/>
        </authorList>
    </citation>
    <scope>NUCLEOTIDE SEQUENCE</scope>
    <source>
        <strain evidence="7">NIAS01</strain>
        <tissue evidence="7">Whole body or cell culture</tissue>
    </source>
</reference>
<dbReference type="InterPro" id="IPR013201">
    <property type="entry name" value="Prot_inhib_I29"/>
</dbReference>
<dbReference type="Proteomes" id="UP001107558">
    <property type="component" value="Chromosome 3"/>
</dbReference>
<dbReference type="PROSITE" id="PS00640">
    <property type="entry name" value="THIOL_PROTEASE_ASN"/>
    <property type="match status" value="1"/>
</dbReference>
<dbReference type="InterPro" id="IPR025660">
    <property type="entry name" value="Pept_his_AS"/>
</dbReference>
<feature type="coiled-coil region" evidence="3">
    <location>
        <begin position="69"/>
        <end position="96"/>
    </location>
</feature>
<evidence type="ECO:0000256" key="2">
    <source>
        <dbReference type="ARBA" id="ARBA00023157"/>
    </source>
</evidence>
<dbReference type="InterPro" id="IPR038765">
    <property type="entry name" value="Papain-like_cys_pep_sf"/>
</dbReference>
<evidence type="ECO:0000313" key="8">
    <source>
        <dbReference type="Proteomes" id="UP001107558"/>
    </source>
</evidence>
<evidence type="ECO:0000256" key="3">
    <source>
        <dbReference type="SAM" id="Coils"/>
    </source>
</evidence>
<dbReference type="GO" id="GO:0006508">
    <property type="term" value="P:proteolysis"/>
    <property type="evidence" value="ECO:0007669"/>
    <property type="project" value="InterPro"/>
</dbReference>
<gene>
    <name evidence="7" type="ORF">PVAND_003204</name>
</gene>